<accession>A0A2V4T702</accession>
<comment type="caution">
    <text evidence="1">The sequence shown here is derived from an EMBL/GenBank/DDBJ whole genome shotgun (WGS) entry which is preliminary data.</text>
</comment>
<dbReference type="EMBL" id="QJSQ01000015">
    <property type="protein sequence ID" value="PYE21315.1"/>
    <property type="molecule type" value="Genomic_DNA"/>
</dbReference>
<proteinExistence type="predicted"/>
<dbReference type="Proteomes" id="UP000247772">
    <property type="component" value="Unassembled WGS sequence"/>
</dbReference>
<name>A0A2V4T702_9BURK</name>
<gene>
    <name evidence="1" type="ORF">C7410_115158</name>
</gene>
<dbReference type="InterPro" id="IPR010260">
    <property type="entry name" value="AlpA"/>
</dbReference>
<evidence type="ECO:0000313" key="1">
    <source>
        <dbReference type="EMBL" id="PYE21315.1"/>
    </source>
</evidence>
<protein>
    <submittedName>
        <fullName evidence="1">AlpA family transcriptional regulator</fullName>
    </submittedName>
</protein>
<organism evidence="1 2">
    <name type="scientific">Paraburkholderia silvatlantica</name>
    <dbReference type="NCBI Taxonomy" id="321895"/>
    <lineage>
        <taxon>Bacteria</taxon>
        <taxon>Pseudomonadati</taxon>
        <taxon>Pseudomonadota</taxon>
        <taxon>Betaproteobacteria</taxon>
        <taxon>Burkholderiales</taxon>
        <taxon>Burkholderiaceae</taxon>
        <taxon>Paraburkholderia</taxon>
    </lineage>
</organism>
<dbReference type="Pfam" id="PF05930">
    <property type="entry name" value="Phage_AlpA"/>
    <property type="match status" value="1"/>
</dbReference>
<dbReference type="OrthoDB" id="8548202at2"/>
<reference evidence="1 2" key="1">
    <citation type="submission" date="2018-06" db="EMBL/GenBank/DDBJ databases">
        <title>Genomic Encyclopedia of Type Strains, Phase IV (KMG-V): Genome sequencing to study the core and pangenomes of soil and plant-associated prokaryotes.</title>
        <authorList>
            <person name="Whitman W."/>
        </authorList>
    </citation>
    <scope>NUCLEOTIDE SEQUENCE [LARGE SCALE GENOMIC DNA]</scope>
    <source>
        <strain evidence="1 2">SRCL-318</strain>
    </source>
</reference>
<evidence type="ECO:0000313" key="2">
    <source>
        <dbReference type="Proteomes" id="UP000247772"/>
    </source>
</evidence>
<sequence>MARKTSIPWPASPLAPGYLLRFVDLRPYIRISRQTALTLEQAGRFPRAVRFGPRCTLWRTADVIEWLADPEHYRAPSPARQESGDGR</sequence>
<dbReference type="RefSeq" id="WP_110855954.1">
    <property type="nucleotide sequence ID" value="NZ_QJSQ01000015.1"/>
</dbReference>
<dbReference type="AlphaFoldDB" id="A0A2V4T702"/>